<accession>A0A167THM7</accession>
<protein>
    <submittedName>
        <fullName evidence="1">Uncharacterized protein</fullName>
    </submittedName>
</protein>
<keyword evidence="2" id="KW-1185">Reference proteome</keyword>
<evidence type="ECO:0000313" key="2">
    <source>
        <dbReference type="Proteomes" id="UP000076865"/>
    </source>
</evidence>
<dbReference type="RefSeq" id="WP_066325804.1">
    <property type="nucleotide sequence ID" value="NZ_CP015438.1"/>
</dbReference>
<dbReference type="PATRIC" id="fig|294699.3.peg.2462"/>
<dbReference type="AlphaFoldDB" id="A0A167THM7"/>
<dbReference type="Proteomes" id="UP000076865">
    <property type="component" value="Chromosome"/>
</dbReference>
<reference evidence="1 2" key="1">
    <citation type="journal article" date="2006" name="Syst. Appl. Microbiol.">
        <title>Anoxybacillus amylolyticus sp. nov., a thermophilic amylase producing bacterium isolated from Mount Rittmann (Antarctica).</title>
        <authorList>
            <person name="Poli A."/>
            <person name="Esposito E."/>
            <person name="Lama L."/>
            <person name="Orlando P."/>
            <person name="Nicolaus G."/>
            <person name="de Appolonia F."/>
            <person name="Gambacorta A."/>
            <person name="Nicolaus B."/>
        </authorList>
    </citation>
    <scope>NUCLEOTIDE SEQUENCE [LARGE SCALE GENOMIC DNA]</scope>
    <source>
        <strain evidence="1 2">DSM 15939</strain>
    </source>
</reference>
<evidence type="ECO:0000313" key="1">
    <source>
        <dbReference type="EMBL" id="ANB60800.1"/>
    </source>
</evidence>
<dbReference type="InterPro" id="IPR058705">
    <property type="entry name" value="A_ENA"/>
</dbReference>
<dbReference type="EMBL" id="CP015438">
    <property type="protein sequence ID" value="ANB60800.1"/>
    <property type="molecule type" value="Genomic_DNA"/>
</dbReference>
<organism evidence="1 2">
    <name type="scientific">Anoxybacteroides amylolyticum</name>
    <dbReference type="NCBI Taxonomy" id="294699"/>
    <lineage>
        <taxon>Bacteria</taxon>
        <taxon>Bacillati</taxon>
        <taxon>Bacillota</taxon>
        <taxon>Bacilli</taxon>
        <taxon>Bacillales</taxon>
        <taxon>Anoxybacillaceae</taxon>
        <taxon>Anoxybacteroides</taxon>
    </lineage>
</organism>
<dbReference type="KEGG" id="aamy:GFC30_2393"/>
<proteinExistence type="predicted"/>
<dbReference type="Pfam" id="PF26595">
    <property type="entry name" value="A_ENA"/>
    <property type="match status" value="1"/>
</dbReference>
<gene>
    <name evidence="1" type="ORF">GFC30_2393</name>
</gene>
<sequence length="261" mass="28290">MSFPNLPSTIGSDINLDPKNVVLLILVSIAFEELALAHIMNSEAEKLQAALGTLHANSNPLAETLEDLLNINRSVERMLRTVIKKEMLLQFKLEDAIEFFLTVTPPPTPGGACDCSTTFVFNDCATTSQVRMGGNLTSRKGTASGVVAVCIGCSSEAKSVIEFHFSSCLPTPSVILNFVANSFAVDCPGLKNVMNVKGTGFILPTSKGFHFNPTTNYQYELTFNDANNKLSFTIRDGSTVIYQDNNIDAVGQINDCELSEH</sequence>
<name>A0A167THM7_9BACL</name>